<dbReference type="InterPro" id="IPR036097">
    <property type="entry name" value="HisK_dim/P_sf"/>
</dbReference>
<dbReference type="Gene3D" id="1.20.120.160">
    <property type="entry name" value="HPT domain"/>
    <property type="match status" value="1"/>
</dbReference>
<dbReference type="Gene3D" id="1.10.287.130">
    <property type="match status" value="1"/>
</dbReference>
<dbReference type="SUPFAM" id="SSF55874">
    <property type="entry name" value="ATPase domain of HSP90 chaperone/DNA topoisomerase II/histidine kinase"/>
    <property type="match status" value="1"/>
</dbReference>
<dbReference type="InterPro" id="IPR011006">
    <property type="entry name" value="CheY-like_superfamily"/>
</dbReference>
<dbReference type="InterPro" id="IPR004358">
    <property type="entry name" value="Sig_transdc_His_kin-like_C"/>
</dbReference>
<dbReference type="Pfam" id="PF00672">
    <property type="entry name" value="HAMP"/>
    <property type="match status" value="1"/>
</dbReference>
<dbReference type="InterPro" id="IPR036641">
    <property type="entry name" value="HPT_dom_sf"/>
</dbReference>
<evidence type="ECO:0000259" key="18">
    <source>
        <dbReference type="PROSITE" id="PS50110"/>
    </source>
</evidence>
<dbReference type="GO" id="GO:0005886">
    <property type="term" value="C:plasma membrane"/>
    <property type="evidence" value="ECO:0007669"/>
    <property type="project" value="UniProtKB-SubCell"/>
</dbReference>
<dbReference type="PRINTS" id="PR00344">
    <property type="entry name" value="BCTRLSENSOR"/>
</dbReference>
<dbReference type="SUPFAM" id="SSF158472">
    <property type="entry name" value="HAMP domain-like"/>
    <property type="match status" value="1"/>
</dbReference>
<dbReference type="Gene3D" id="3.40.50.2300">
    <property type="match status" value="1"/>
</dbReference>
<accession>A0AB33Z3X7</accession>
<dbReference type="EMBL" id="ASHL01000001">
    <property type="protein sequence ID" value="EPD13985.1"/>
    <property type="molecule type" value="Genomic_DNA"/>
</dbReference>
<dbReference type="Pfam" id="PF01627">
    <property type="entry name" value="Hpt"/>
    <property type="match status" value="1"/>
</dbReference>
<dbReference type="CDD" id="cd17546">
    <property type="entry name" value="REC_hyHK_CKI1_RcsC-like"/>
    <property type="match status" value="1"/>
</dbReference>
<dbReference type="InterPro" id="IPR003661">
    <property type="entry name" value="HisK_dim/P_dom"/>
</dbReference>
<dbReference type="InterPro" id="IPR036890">
    <property type="entry name" value="HATPase_C_sf"/>
</dbReference>
<dbReference type="Pfam" id="PF00512">
    <property type="entry name" value="HisKA"/>
    <property type="match status" value="1"/>
</dbReference>
<feature type="domain" description="Histidine kinase" evidence="17">
    <location>
        <begin position="285"/>
        <end position="502"/>
    </location>
</feature>
<dbReference type="PANTHER" id="PTHR45339:SF1">
    <property type="entry name" value="HYBRID SIGNAL TRANSDUCTION HISTIDINE KINASE J"/>
    <property type="match status" value="1"/>
</dbReference>
<evidence type="ECO:0000313" key="21">
    <source>
        <dbReference type="EMBL" id="EPD13985.1"/>
    </source>
</evidence>
<comment type="subcellular location">
    <subcellularLocation>
        <location evidence="2">Cell membrane</location>
        <topology evidence="2">Multi-pass membrane protein</topology>
    </subcellularLocation>
</comment>
<keyword evidence="6" id="KW-0808">Transferase</keyword>
<dbReference type="PROSITE" id="PS50894">
    <property type="entry name" value="HPT"/>
    <property type="match status" value="1"/>
</dbReference>
<dbReference type="Proteomes" id="UP000015462">
    <property type="component" value="Unassembled WGS sequence"/>
</dbReference>
<feature type="transmembrane region" description="Helical" evidence="16">
    <location>
        <begin position="13"/>
        <end position="32"/>
    </location>
</feature>
<reference evidence="21 22" key="1">
    <citation type="journal article" date="2013" name="Genome Announc.">
        <title>Genome Sequence of the Pyrene- and Fluoranthene-Degrading Bacterium Cycloclasticus sp. Strain PY97M.</title>
        <authorList>
            <person name="Cui Z."/>
            <person name="Xu G."/>
            <person name="Li Q."/>
            <person name="Gao W."/>
            <person name="Zheng L."/>
        </authorList>
    </citation>
    <scope>NUCLEOTIDE SEQUENCE [LARGE SCALE GENOMIC DNA]</scope>
    <source>
        <strain evidence="21 22">PY97M</strain>
    </source>
</reference>
<evidence type="ECO:0000256" key="6">
    <source>
        <dbReference type="ARBA" id="ARBA00022679"/>
    </source>
</evidence>
<feature type="domain" description="Response regulatory" evidence="18">
    <location>
        <begin position="527"/>
        <end position="645"/>
    </location>
</feature>
<comment type="caution">
    <text evidence="21">The sequence shown here is derived from an EMBL/GenBank/DDBJ whole genome shotgun (WGS) entry which is preliminary data.</text>
</comment>
<dbReference type="Gene3D" id="3.30.565.10">
    <property type="entry name" value="Histidine kinase-like ATPase, C-terminal domain"/>
    <property type="match status" value="1"/>
</dbReference>
<feature type="modified residue" description="4-aspartylphosphate" evidence="15">
    <location>
        <position position="576"/>
    </location>
</feature>
<evidence type="ECO:0000256" key="12">
    <source>
        <dbReference type="ARBA" id="ARBA00023012"/>
    </source>
</evidence>
<dbReference type="InterPro" id="IPR003660">
    <property type="entry name" value="HAMP_dom"/>
</dbReference>
<evidence type="ECO:0000313" key="22">
    <source>
        <dbReference type="Proteomes" id="UP000015462"/>
    </source>
</evidence>
<keyword evidence="12" id="KW-0902">Two-component regulatory system</keyword>
<dbReference type="InterPro" id="IPR003594">
    <property type="entry name" value="HATPase_dom"/>
</dbReference>
<dbReference type="PROSITE" id="PS50110">
    <property type="entry name" value="RESPONSE_REGULATORY"/>
    <property type="match status" value="1"/>
</dbReference>
<dbReference type="SUPFAM" id="SSF47226">
    <property type="entry name" value="Histidine-containing phosphotransfer domain, HPT domain"/>
    <property type="match status" value="1"/>
</dbReference>
<dbReference type="CDD" id="cd00082">
    <property type="entry name" value="HisKA"/>
    <property type="match status" value="1"/>
</dbReference>
<dbReference type="SMART" id="SM00073">
    <property type="entry name" value="HPT"/>
    <property type="match status" value="1"/>
</dbReference>
<protein>
    <recommendedName>
        <fullName evidence="3">histidine kinase</fullName>
        <ecNumber evidence="3">2.7.13.3</ecNumber>
    </recommendedName>
</protein>
<dbReference type="Pfam" id="PF00072">
    <property type="entry name" value="Response_reg"/>
    <property type="match status" value="1"/>
</dbReference>
<evidence type="ECO:0000256" key="11">
    <source>
        <dbReference type="ARBA" id="ARBA00022989"/>
    </source>
</evidence>
<evidence type="ECO:0000256" key="3">
    <source>
        <dbReference type="ARBA" id="ARBA00012438"/>
    </source>
</evidence>
<evidence type="ECO:0000256" key="8">
    <source>
        <dbReference type="ARBA" id="ARBA00022741"/>
    </source>
</evidence>
<comment type="catalytic activity">
    <reaction evidence="1">
        <text>ATP + protein L-histidine = ADP + protein N-phospho-L-histidine.</text>
        <dbReference type="EC" id="2.7.13.3"/>
    </reaction>
</comment>
<dbReference type="CDD" id="cd16922">
    <property type="entry name" value="HATPase_EvgS-ArcB-TorS-like"/>
    <property type="match status" value="1"/>
</dbReference>
<evidence type="ECO:0000256" key="13">
    <source>
        <dbReference type="ARBA" id="ARBA00023136"/>
    </source>
</evidence>
<keyword evidence="4" id="KW-1003">Cell membrane</keyword>
<keyword evidence="7 16" id="KW-0812">Transmembrane</keyword>
<evidence type="ECO:0000259" key="20">
    <source>
        <dbReference type="PROSITE" id="PS50894"/>
    </source>
</evidence>
<evidence type="ECO:0000256" key="4">
    <source>
        <dbReference type="ARBA" id="ARBA00022475"/>
    </source>
</evidence>
<feature type="modified residue" description="Phosphohistidine" evidence="14">
    <location>
        <position position="722"/>
    </location>
</feature>
<dbReference type="GO" id="GO:0000155">
    <property type="term" value="F:phosphorelay sensor kinase activity"/>
    <property type="evidence" value="ECO:0007669"/>
    <property type="project" value="InterPro"/>
</dbReference>
<dbReference type="SUPFAM" id="SSF47384">
    <property type="entry name" value="Homodimeric domain of signal transducing histidine kinase"/>
    <property type="match status" value="1"/>
</dbReference>
<dbReference type="PROSITE" id="PS50109">
    <property type="entry name" value="HIS_KIN"/>
    <property type="match status" value="1"/>
</dbReference>
<name>A0AB33Z3X7_9GAMM</name>
<dbReference type="Pfam" id="PF02518">
    <property type="entry name" value="HATPase_c"/>
    <property type="match status" value="1"/>
</dbReference>
<dbReference type="RefSeq" id="WP_016389558.1">
    <property type="nucleotide sequence ID" value="NZ_KE646805.1"/>
</dbReference>
<dbReference type="EC" id="2.7.13.3" evidence="3"/>
<evidence type="ECO:0000259" key="19">
    <source>
        <dbReference type="PROSITE" id="PS50885"/>
    </source>
</evidence>
<feature type="domain" description="HPt" evidence="20">
    <location>
        <begin position="683"/>
        <end position="783"/>
    </location>
</feature>
<dbReference type="PROSITE" id="PS50885">
    <property type="entry name" value="HAMP"/>
    <property type="match status" value="1"/>
</dbReference>
<dbReference type="GO" id="GO:0005524">
    <property type="term" value="F:ATP binding"/>
    <property type="evidence" value="ECO:0007669"/>
    <property type="project" value="UniProtKB-KW"/>
</dbReference>
<dbReference type="SMART" id="SM00448">
    <property type="entry name" value="REC"/>
    <property type="match status" value="1"/>
</dbReference>
<keyword evidence="8" id="KW-0547">Nucleotide-binding</keyword>
<dbReference type="InterPro" id="IPR001789">
    <property type="entry name" value="Sig_transdc_resp-reg_receiver"/>
</dbReference>
<dbReference type="InterPro" id="IPR005467">
    <property type="entry name" value="His_kinase_dom"/>
</dbReference>
<dbReference type="CDD" id="cd06225">
    <property type="entry name" value="HAMP"/>
    <property type="match status" value="1"/>
</dbReference>
<evidence type="ECO:0000256" key="9">
    <source>
        <dbReference type="ARBA" id="ARBA00022777"/>
    </source>
</evidence>
<proteinExistence type="predicted"/>
<keyword evidence="22" id="KW-1185">Reference proteome</keyword>
<keyword evidence="11 16" id="KW-1133">Transmembrane helix</keyword>
<dbReference type="SMART" id="SM00388">
    <property type="entry name" value="HisKA"/>
    <property type="match status" value="1"/>
</dbReference>
<gene>
    <name evidence="21" type="ORF">L196_00760</name>
</gene>
<dbReference type="SMART" id="SM00387">
    <property type="entry name" value="HATPase_c"/>
    <property type="match status" value="1"/>
</dbReference>
<evidence type="ECO:0000259" key="17">
    <source>
        <dbReference type="PROSITE" id="PS50109"/>
    </source>
</evidence>
<dbReference type="InterPro" id="IPR008207">
    <property type="entry name" value="Sig_transdc_His_kin_Hpt_dom"/>
</dbReference>
<sequence length="789" mass="87739">MSLISRFQLQDKLLLLGVMPAAIVAIILATYLTSTRLNDMYDLLHKTNENLCLSIAKSSVNGVFSGNLAALDAVVRSVVNEPDILSIKITDSAGTALSYASSDIATPSLLSNPSKEIVQPITLKSIENTDEFDSLLVGPPVEKNETIGYVTLTLSYEAIQQRQYNILSNTIYITLFLLLVIALIAKYFSATISRPILKLTRDVKNITKGNYTPPPNTPNISSKDEIATLESGVHEMAQQINNHQRILKQRVLEATQELRSQNDKLFSAQEEILKSADAKSRFISHISHEIRTPLNGIIGFLEIIQQTPLDDEQLKLVNASHLSSKNLQTIINEVLDFTQLESGKVLIHKTNFELKKAIQDAILLLSAQAKENHVSINYQHDANVPVVINQDHVKFGQILINLLSNAIKFSHQSSVIVRLKMNPYKQDVIDISIIDHGIGISGHNLKQLFQEYSQLDGATSDQGTGLGLVITKRLLNALHGSIKVESTLGEGSNFTFSLPFTQVKDSYQAINKPIAIEHPLPDLSSLNILVADDNEINRLLLSHLLEKQHANVTCVNDGQQAIELAFKHPYDLMLFDLRMPLKMGNEALFEIRNHPQNPNYKTPAIAITAHITSGEEKAHHISSFDGYLIKPIDQVHFFALIEQLLSEHDFDTQPFISTTTNGDSASNSQPFDYHLAKKSMNADHSFMLIMLEKFLSELPKQSEDISELIGQNNIVDAAEAVHKIHGSAAYCGTPLLKSAAKKLELVLRENDKNNTQKFHKIFCNEIQTLLTLKSDILTLLQTLTNNQET</sequence>
<dbReference type="SUPFAM" id="SSF52172">
    <property type="entry name" value="CheY-like"/>
    <property type="match status" value="1"/>
</dbReference>
<evidence type="ECO:0000256" key="2">
    <source>
        <dbReference type="ARBA" id="ARBA00004651"/>
    </source>
</evidence>
<dbReference type="SMART" id="SM00304">
    <property type="entry name" value="HAMP"/>
    <property type="match status" value="1"/>
</dbReference>
<dbReference type="AlphaFoldDB" id="A0AB33Z3X7"/>
<keyword evidence="9" id="KW-0418">Kinase</keyword>
<dbReference type="PANTHER" id="PTHR45339">
    <property type="entry name" value="HYBRID SIGNAL TRANSDUCTION HISTIDINE KINASE J"/>
    <property type="match status" value="1"/>
</dbReference>
<feature type="domain" description="HAMP" evidence="19">
    <location>
        <begin position="190"/>
        <end position="245"/>
    </location>
</feature>
<dbReference type="CDD" id="cd00088">
    <property type="entry name" value="HPT"/>
    <property type="match status" value="1"/>
</dbReference>
<evidence type="ECO:0000256" key="7">
    <source>
        <dbReference type="ARBA" id="ARBA00022692"/>
    </source>
</evidence>
<keyword evidence="10" id="KW-0067">ATP-binding</keyword>
<evidence type="ECO:0000256" key="15">
    <source>
        <dbReference type="PROSITE-ProRule" id="PRU00169"/>
    </source>
</evidence>
<organism evidence="21 22">
    <name type="scientific">Cycloclasticus pugetii</name>
    <dbReference type="NCBI Taxonomy" id="34068"/>
    <lineage>
        <taxon>Bacteria</taxon>
        <taxon>Pseudomonadati</taxon>
        <taxon>Pseudomonadota</taxon>
        <taxon>Gammaproteobacteria</taxon>
        <taxon>Thiotrichales</taxon>
        <taxon>Piscirickettsiaceae</taxon>
        <taxon>Cycloclasticus</taxon>
    </lineage>
</organism>
<evidence type="ECO:0000256" key="10">
    <source>
        <dbReference type="ARBA" id="ARBA00022840"/>
    </source>
</evidence>
<evidence type="ECO:0000256" key="5">
    <source>
        <dbReference type="ARBA" id="ARBA00022553"/>
    </source>
</evidence>
<dbReference type="Gene3D" id="6.10.340.10">
    <property type="match status" value="1"/>
</dbReference>
<keyword evidence="13 16" id="KW-0472">Membrane</keyword>
<evidence type="ECO:0000256" key="16">
    <source>
        <dbReference type="SAM" id="Phobius"/>
    </source>
</evidence>
<keyword evidence="5 15" id="KW-0597">Phosphoprotein</keyword>
<evidence type="ECO:0000256" key="1">
    <source>
        <dbReference type="ARBA" id="ARBA00000085"/>
    </source>
</evidence>
<evidence type="ECO:0000256" key="14">
    <source>
        <dbReference type="PROSITE-ProRule" id="PRU00110"/>
    </source>
</evidence>
<feature type="transmembrane region" description="Helical" evidence="16">
    <location>
        <begin position="170"/>
        <end position="188"/>
    </location>
</feature>